<dbReference type="SMART" id="SM00248">
    <property type="entry name" value="ANK"/>
    <property type="match status" value="3"/>
</dbReference>
<dbReference type="PROSITE" id="PS50088">
    <property type="entry name" value="ANK_REPEAT"/>
    <property type="match status" value="1"/>
</dbReference>
<dbReference type="SUPFAM" id="SSF48403">
    <property type="entry name" value="Ankyrin repeat"/>
    <property type="match status" value="1"/>
</dbReference>
<reference evidence="2 3" key="1">
    <citation type="submission" date="2013-11" db="EMBL/GenBank/DDBJ databases">
        <title>The Genome Sequence of Phytophthora parasitica P1976.</title>
        <authorList>
            <consortium name="The Broad Institute Genomics Platform"/>
            <person name="Russ C."/>
            <person name="Tyler B."/>
            <person name="Panabieres F."/>
            <person name="Shan W."/>
            <person name="Tripathy S."/>
            <person name="Grunwald N."/>
            <person name="Machado M."/>
            <person name="Johnson C.S."/>
            <person name="Walker B."/>
            <person name="Young S."/>
            <person name="Zeng Q."/>
            <person name="Gargeya S."/>
            <person name="Fitzgerald M."/>
            <person name="Haas B."/>
            <person name="Abouelleil A."/>
            <person name="Allen A.W."/>
            <person name="Alvarado L."/>
            <person name="Arachchi H.M."/>
            <person name="Berlin A.M."/>
            <person name="Chapman S.B."/>
            <person name="Gainer-Dewar J."/>
            <person name="Goldberg J."/>
            <person name="Griggs A."/>
            <person name="Gujja S."/>
            <person name="Hansen M."/>
            <person name="Howarth C."/>
            <person name="Imamovic A."/>
            <person name="Ireland A."/>
            <person name="Larimer J."/>
            <person name="McCowan C."/>
            <person name="Murphy C."/>
            <person name="Pearson M."/>
            <person name="Poon T.W."/>
            <person name="Priest M."/>
            <person name="Roberts A."/>
            <person name="Saif S."/>
            <person name="Shea T."/>
            <person name="Sisk P."/>
            <person name="Sykes S."/>
            <person name="Wortman J."/>
            <person name="Nusbaum C."/>
            <person name="Birren B."/>
        </authorList>
    </citation>
    <scope>NUCLEOTIDE SEQUENCE [LARGE SCALE GENOMIC DNA]</scope>
    <source>
        <strain evidence="2 3">P1976</strain>
    </source>
</reference>
<dbReference type="InterPro" id="IPR002110">
    <property type="entry name" value="Ankyrin_rpt"/>
</dbReference>
<sequence length="176" mass="19278">MELLNRWMQAAGDNDVEAVSCLQSSNSTLLDVRHPHTGRTALLHASAWDAHDVVSFLLEHGAGVLVTDADGNSILHLATAANAVTSLQLILRHLRQSSFLDEEWTRTLVNQRNRFGFTALLIAGEEGFTECCVALIDEGGADTTLPLLEVPHLTATDLALRKGHHEVVNVLRRYAH</sequence>
<protein>
    <submittedName>
        <fullName evidence="2">Uncharacterized protein</fullName>
    </submittedName>
</protein>
<evidence type="ECO:0000256" key="1">
    <source>
        <dbReference type="PROSITE-ProRule" id="PRU00023"/>
    </source>
</evidence>
<evidence type="ECO:0000313" key="3">
    <source>
        <dbReference type="Proteomes" id="UP000028582"/>
    </source>
</evidence>
<dbReference type="Pfam" id="PF12796">
    <property type="entry name" value="Ank_2"/>
    <property type="match status" value="1"/>
</dbReference>
<accession>A0A081B2I6</accession>
<dbReference type="PANTHER" id="PTHR24183">
    <property type="entry name" value="FIBRONECTIN TYPE 3 AND ANKYRIN REPEAT DOMAINS PROTEIN 1"/>
    <property type="match status" value="1"/>
</dbReference>
<dbReference type="EMBL" id="ANJA01000175">
    <property type="protein sequence ID" value="ETO85347.1"/>
    <property type="molecule type" value="Genomic_DNA"/>
</dbReference>
<feature type="repeat" description="ANK" evidence="1">
    <location>
        <begin position="37"/>
        <end position="69"/>
    </location>
</feature>
<dbReference type="PANTHER" id="PTHR24183:SF1">
    <property type="entry name" value="FIBRONECTIN TYPE 3 AND ANKYRIN REPEAT DOMAINS PROTEIN 1"/>
    <property type="match status" value="1"/>
</dbReference>
<evidence type="ECO:0000313" key="2">
    <source>
        <dbReference type="EMBL" id="ETO85347.1"/>
    </source>
</evidence>
<dbReference type="AlphaFoldDB" id="A0A081B2I6"/>
<proteinExistence type="predicted"/>
<dbReference type="OrthoDB" id="9995210at2759"/>
<name>A0A081B2I6_PHYNI</name>
<dbReference type="GO" id="GO:0005634">
    <property type="term" value="C:nucleus"/>
    <property type="evidence" value="ECO:0007669"/>
    <property type="project" value="TreeGrafter"/>
</dbReference>
<comment type="caution">
    <text evidence="2">The sequence shown here is derived from an EMBL/GenBank/DDBJ whole genome shotgun (WGS) entry which is preliminary data.</text>
</comment>
<dbReference type="Gene3D" id="1.25.40.20">
    <property type="entry name" value="Ankyrin repeat-containing domain"/>
    <property type="match status" value="1"/>
</dbReference>
<dbReference type="Proteomes" id="UP000028582">
    <property type="component" value="Unassembled WGS sequence"/>
</dbReference>
<dbReference type="InterPro" id="IPR036770">
    <property type="entry name" value="Ankyrin_rpt-contain_sf"/>
</dbReference>
<keyword evidence="1" id="KW-0040">ANK repeat</keyword>
<organism evidence="2 3">
    <name type="scientific">Phytophthora nicotianae P1976</name>
    <dbReference type="NCBI Taxonomy" id="1317066"/>
    <lineage>
        <taxon>Eukaryota</taxon>
        <taxon>Sar</taxon>
        <taxon>Stramenopiles</taxon>
        <taxon>Oomycota</taxon>
        <taxon>Peronosporomycetes</taxon>
        <taxon>Peronosporales</taxon>
        <taxon>Peronosporaceae</taxon>
        <taxon>Phytophthora</taxon>
    </lineage>
</organism>
<gene>
    <name evidence="2" type="ORF">F444_00876</name>
</gene>